<dbReference type="GO" id="GO:0007155">
    <property type="term" value="P:cell adhesion"/>
    <property type="evidence" value="ECO:0007669"/>
    <property type="project" value="InterPro"/>
</dbReference>
<evidence type="ECO:0000259" key="2">
    <source>
        <dbReference type="PROSITE" id="PS51127"/>
    </source>
</evidence>
<dbReference type="Pfam" id="PF09134">
    <property type="entry name" value="Invasin_D3"/>
    <property type="match status" value="1"/>
</dbReference>
<dbReference type="PANTHER" id="PTHR39576:SF2">
    <property type="entry name" value="ATTACHING AND EFFACING PROTEIN HOMOLOG-RELATED"/>
    <property type="match status" value="1"/>
</dbReference>
<dbReference type="EMBL" id="CP069483">
    <property type="protein sequence ID" value="QRO80520.1"/>
    <property type="molecule type" value="Genomic_DNA"/>
</dbReference>
<evidence type="ECO:0000313" key="4">
    <source>
        <dbReference type="Proteomes" id="UP000625568"/>
    </source>
</evidence>
<name>A0A892II75_9BURK</name>
<protein>
    <submittedName>
        <fullName evidence="3">Inverse autotransporter beta domain-containing protein</fullName>
    </submittedName>
</protein>
<dbReference type="PANTHER" id="PTHR39576">
    <property type="entry name" value="ATTACHING AND EFFACING PROTEIN HOMOLOG-RELATED-RELATED"/>
    <property type="match status" value="1"/>
</dbReference>
<feature type="domain" description="Big-1" evidence="2">
    <location>
        <begin position="543"/>
        <end position="658"/>
    </location>
</feature>
<dbReference type="InterPro" id="IPR038177">
    <property type="entry name" value="IAT_beta_sf"/>
</dbReference>
<dbReference type="InterPro" id="IPR003535">
    <property type="entry name" value="Intimin/invasin_bac"/>
</dbReference>
<dbReference type="AlphaFoldDB" id="A0A892II75"/>
<proteinExistence type="inferred from homology"/>
<dbReference type="SUPFAM" id="SSF49373">
    <property type="entry name" value="Invasin/intimin cell-adhesion fragments"/>
    <property type="match status" value="2"/>
</dbReference>
<dbReference type="Pfam" id="PF11924">
    <property type="entry name" value="IAT_beta"/>
    <property type="match status" value="1"/>
</dbReference>
<accession>A0A892II75</accession>
<sequence length="1127" mass="118539">MFKWIPMRFRTRHAIGGRGRTSRCGVASRVFVMLLAIVAIGASQASAKESGSTIVTSSASAPVESAGNAPCGSRDGSACCASAPSSGADRPAVAASGPDGATGNGSAHTNCTSALSTINRPDRYNLPDLGAGKTAVTSKDDATRRSVLTPVLQQLTQFGSSAAYGQSMTDIGLGYLTGRANQYMFGGLQRWLSQFGTANVSMSVDNHGRLTDGSTNFLLPLYDDKGSWLVFTQLGYLRWDGRNTINVGLGARHFDNDWMNGVNAFFDDDLTGHNQRVGAGVELAANYLKFSANGYLGLTNWHRSLDYIDYDERPANGFDVASQMYLPSLPQLGVKLKYEQYFGSGVDLLGSGDRQKNPFAVTAGLEYTPVPAVTVGAAYRRGTGSISDVLFNVQLNYRLGVPLAQQFDPRAVGSMRTLAGSRYDLVQRNNRIVLDYRKHVEIRLSLGGALSGYAGQVIAVPVAVTATYGLQSIQWSAPELFARGGTVSGTNGSYFVTLPSYQPGGNNTYTIRGVAVDQRGNASSPAEMQVTVIGESAAISADQSSAAFSPDRIYADGRSTSTLTITVVDTNGNGVAGLAQDIDLQAAFNGGSTTQAQAGGSAITGGLSQQPRIGSITDLRNGIYVATVTAGTSTGTLTVTPLLRNEKIKLKAAPLMLVAPAQHSVKITNVSVTPQGNVAADGNAYYTFTAQVVDATTGLPVKNDPLVGLNWQVSPKPSTIGNAGWLVLTPGSSTTDDSGRITATLKSKIDDTAFTVSAQLGAAAPVSAPPVTFTVAARVAAVRIVVPSSGNYQIATLNNDLNIPVYVHAPLAGSGDQGFQYVATVVDARNLPVANRSLTSLGVQWLPSRSPSGSSESWTVQPTTNGAGEAIAVYRSWRVLGSDGPLSVSVQAGNQAAMRATGGSFDVVAFSDLPREDHQVQYVNSAGQTGSVLPAMLDTQATIYVTGVTFVELAQMAQLGNTDTVLRATSSNPSVFQITPSNLINALKPGSATVNVLYVHNGFRFTQNLSLTATFVAKVIGTPQEQPLLGDTPCRTSAGSQYDDINGADAANFFQFFSQDSTSPGYALDDIAKFWGGLSLNQTQKHFWLNYYGVAWYGGEVYNGPDAQGSINRTETGQGVMVCKVVS</sequence>
<dbReference type="PROSITE" id="PS51127">
    <property type="entry name" value="BIG1"/>
    <property type="match status" value="1"/>
</dbReference>
<dbReference type="InterPro" id="IPR024519">
    <property type="entry name" value="IAT_beta"/>
</dbReference>
<dbReference type="RefSeq" id="WP_081293643.1">
    <property type="nucleotide sequence ID" value="NZ_CP033838.1"/>
</dbReference>
<dbReference type="InterPro" id="IPR051715">
    <property type="entry name" value="Intimin-Invasin_domain"/>
</dbReference>
<gene>
    <name evidence="3" type="ORF">I6K02_19575</name>
</gene>
<dbReference type="GeneID" id="93130488"/>
<reference evidence="3 4" key="1">
    <citation type="submission" date="2021-02" db="EMBL/GenBank/DDBJ databases">
        <title>FDA dAtabase for Regulatory Grade micrObial Sequences (FDA-ARGOS): Supporting development and validation of Infectious Disease Dx tests.</title>
        <authorList>
            <person name="Minogue T."/>
            <person name="Wolcott M."/>
            <person name="Wasieloski L."/>
            <person name="Aguilar W."/>
            <person name="Moore D."/>
            <person name="Jaissle J."/>
            <person name="Tallon L."/>
            <person name="Sadzewicz L."/>
            <person name="Zhao X."/>
            <person name="Boylan J."/>
            <person name="Ott S."/>
            <person name="Bowen H."/>
            <person name="Vavikolanu K."/>
            <person name="Mehta A."/>
            <person name="Aluvathingal J."/>
            <person name="Nadendla S."/>
            <person name="Yan Y."/>
            <person name="Sichtig H."/>
        </authorList>
    </citation>
    <scope>NUCLEOTIDE SEQUENCE [LARGE SCALE GENOMIC DNA]</scope>
    <source>
        <strain evidence="3 4">FDAARGOS_1272</strain>
    </source>
</reference>
<dbReference type="Gene3D" id="2.60.40.10">
    <property type="entry name" value="Immunoglobulins"/>
    <property type="match status" value="2"/>
</dbReference>
<dbReference type="InterPro" id="IPR013783">
    <property type="entry name" value="Ig-like_fold"/>
</dbReference>
<dbReference type="Gene3D" id="2.40.160.160">
    <property type="entry name" value="Inverse autotransporter, beta-domain"/>
    <property type="match status" value="1"/>
</dbReference>
<dbReference type="InterPro" id="IPR003344">
    <property type="entry name" value="Big_1_dom"/>
</dbReference>
<dbReference type="PRINTS" id="PR01369">
    <property type="entry name" value="INTIMIN"/>
</dbReference>
<dbReference type="InterPro" id="IPR008964">
    <property type="entry name" value="Invasin/intimin_cell_adhesion"/>
</dbReference>
<keyword evidence="4" id="KW-1185">Reference proteome</keyword>
<comment type="similarity">
    <text evidence="1">Belongs to the intimin/invasin family.</text>
</comment>
<evidence type="ECO:0000313" key="3">
    <source>
        <dbReference type="EMBL" id="QRO80520.1"/>
    </source>
</evidence>
<organism evidence="3 4">
    <name type="scientific">Burkholderia dolosa</name>
    <dbReference type="NCBI Taxonomy" id="152500"/>
    <lineage>
        <taxon>Bacteria</taxon>
        <taxon>Pseudomonadati</taxon>
        <taxon>Pseudomonadota</taxon>
        <taxon>Betaproteobacteria</taxon>
        <taxon>Burkholderiales</taxon>
        <taxon>Burkholderiaceae</taxon>
        <taxon>Burkholderia</taxon>
        <taxon>Burkholderia cepacia complex</taxon>
    </lineage>
</organism>
<evidence type="ECO:0000256" key="1">
    <source>
        <dbReference type="ARBA" id="ARBA00010116"/>
    </source>
</evidence>
<dbReference type="Proteomes" id="UP000625568">
    <property type="component" value="Chromosome 2"/>
</dbReference>
<dbReference type="InterPro" id="IPR015217">
    <property type="entry name" value="Invasin_dom_3"/>
</dbReference>
<dbReference type="FunFam" id="2.40.160.160:FF:000001">
    <property type="entry name" value="Intimin-like inverse autotransporter SinH"/>
    <property type="match status" value="1"/>
</dbReference>
<dbReference type="GO" id="GO:0009279">
    <property type="term" value="C:cell outer membrane"/>
    <property type="evidence" value="ECO:0007669"/>
    <property type="project" value="TreeGrafter"/>
</dbReference>